<dbReference type="Gene3D" id="1.10.1410.10">
    <property type="match status" value="1"/>
</dbReference>
<dbReference type="GO" id="GO:0046872">
    <property type="term" value="F:metal ion binding"/>
    <property type="evidence" value="ECO:0007669"/>
    <property type="project" value="UniProtKB-KW"/>
</dbReference>
<evidence type="ECO:0000256" key="3">
    <source>
        <dbReference type="ARBA" id="ARBA00012388"/>
    </source>
</evidence>
<dbReference type="InterPro" id="IPR002058">
    <property type="entry name" value="PAP_assoc"/>
</dbReference>
<dbReference type="Proteomes" id="UP001566132">
    <property type="component" value="Unassembled WGS sequence"/>
</dbReference>
<dbReference type="InterPro" id="IPR045862">
    <property type="entry name" value="Trf4-like"/>
</dbReference>
<comment type="caution">
    <text evidence="10">The sequence shown here is derived from an EMBL/GenBank/DDBJ whole genome shotgun (WGS) entry which is preliminary data.</text>
</comment>
<gene>
    <name evidence="10" type="ORF">ABEB36_014288</name>
</gene>
<evidence type="ECO:0000313" key="11">
    <source>
        <dbReference type="Proteomes" id="UP001566132"/>
    </source>
</evidence>
<dbReference type="PANTHER" id="PTHR23092">
    <property type="entry name" value="POLY(A) RNA POLYMERASE"/>
    <property type="match status" value="1"/>
</dbReference>
<feature type="region of interest" description="Disordered" evidence="7">
    <location>
        <begin position="438"/>
        <end position="573"/>
    </location>
</feature>
<dbReference type="Pfam" id="PF22600">
    <property type="entry name" value="MTPAP-like_central"/>
    <property type="match status" value="1"/>
</dbReference>
<dbReference type="SUPFAM" id="SSF81631">
    <property type="entry name" value="PAP/OAS1 substrate-binding domain"/>
    <property type="match status" value="1"/>
</dbReference>
<dbReference type="EC" id="2.7.7.19" evidence="3"/>
<evidence type="ECO:0000259" key="8">
    <source>
        <dbReference type="Pfam" id="PF03828"/>
    </source>
</evidence>
<evidence type="ECO:0000256" key="2">
    <source>
        <dbReference type="ARBA" id="ARBA00008593"/>
    </source>
</evidence>
<feature type="compositionally biased region" description="Polar residues" evidence="7">
    <location>
        <begin position="493"/>
        <end position="509"/>
    </location>
</feature>
<keyword evidence="11" id="KW-1185">Reference proteome</keyword>
<keyword evidence="6" id="KW-0460">Magnesium</keyword>
<dbReference type="SUPFAM" id="SSF81301">
    <property type="entry name" value="Nucleotidyltransferase"/>
    <property type="match status" value="1"/>
</dbReference>
<dbReference type="FunFam" id="3.30.460.10:FF:000006">
    <property type="entry name" value="non-canonical poly(A) RNA polymerase PAPD5"/>
    <property type="match status" value="1"/>
</dbReference>
<dbReference type="AlphaFoldDB" id="A0ABD1E497"/>
<feature type="compositionally biased region" description="Low complexity" evidence="7">
    <location>
        <begin position="450"/>
        <end position="485"/>
    </location>
</feature>
<feature type="compositionally biased region" description="Basic residues" evidence="7">
    <location>
        <begin position="518"/>
        <end position="530"/>
    </location>
</feature>
<dbReference type="CDD" id="cd05402">
    <property type="entry name" value="NT_PAP_TUTase"/>
    <property type="match status" value="1"/>
</dbReference>
<comment type="similarity">
    <text evidence="2">Belongs to the DNA polymerase type-B-like family.</text>
</comment>
<evidence type="ECO:0000259" key="9">
    <source>
        <dbReference type="Pfam" id="PF22600"/>
    </source>
</evidence>
<protein>
    <recommendedName>
        <fullName evidence="3">polynucleotide adenylyltransferase</fullName>
        <ecNumber evidence="3">2.7.7.19</ecNumber>
    </recommendedName>
</protein>
<dbReference type="GO" id="GO:1990817">
    <property type="term" value="F:poly(A) RNA polymerase activity"/>
    <property type="evidence" value="ECO:0007669"/>
    <property type="project" value="UniProtKB-EC"/>
</dbReference>
<evidence type="ECO:0000256" key="5">
    <source>
        <dbReference type="ARBA" id="ARBA00022723"/>
    </source>
</evidence>
<name>A0ABD1E497_HYPHA</name>
<reference evidence="10 11" key="1">
    <citation type="submission" date="2024-05" db="EMBL/GenBank/DDBJ databases">
        <title>Genetic variation in Jamaican populations of the coffee berry borer (Hypothenemus hampei).</title>
        <authorList>
            <person name="Errbii M."/>
            <person name="Myrie A."/>
        </authorList>
    </citation>
    <scope>NUCLEOTIDE SEQUENCE [LARGE SCALE GENOMIC DNA]</scope>
    <source>
        <strain evidence="10">JA-Hopewell-2020-01-JO</strain>
        <tissue evidence="10">Whole body</tissue>
    </source>
</reference>
<feature type="region of interest" description="Disordered" evidence="7">
    <location>
        <begin position="53"/>
        <end position="82"/>
    </location>
</feature>
<keyword evidence="4" id="KW-0808">Transferase</keyword>
<keyword evidence="5" id="KW-0479">Metal-binding</keyword>
<sequence length="573" mass="65096">MDSYFSWLMPEQEGPAKTLWMRVWQTQQDIEGMNLRDNDSDVNIEPIGVTNGFNNNNNNNNNGNNIMNGTGKSTTDKSGSNNFQRSKKALKQVDHHHQRSSQRPLHRKFVTDFGGCPWRQEKYHYARGVVGLHEEIEHFYHYMSPTEAEHKVRAEVVARIEDIIISKWPEAHVEVFGSYRTGLYLPTSDIDLVVIGKWSNLPLRTLEQEFLERNVAQSDSIKVLDKASVPIVKLVDRKTEIKVDISFNTSNGVKSAELIKTYVDQFPVLPKLVYVLKQFLLERDLNEVFTGGISSYSLILMCISFLQLHPRQEGVRQISANLGVLLIEFFELYGRKFNYINTGIRIRDGGKYMNKEEMQRDMVDGHRPSMLCIEDPLQPSNDIGRSSYNILLVKKAFEYAYTILTNVVHPLSTLNDCSKQSILGRILRVSDKVVQHRRRIEEGSRTNNIQQQQQSGPLQSMSTKPSRSSSTGSTSSAEESAVSSEGSDRPSRDNSPNNMNFNNGRNHTCSSSSSSNRKPWRMNRNNHHQRGGGGGNGHQPPNYNHRIHQNGGNGQTSSSIAMTKRKKQSDRLQ</sequence>
<evidence type="ECO:0000256" key="6">
    <source>
        <dbReference type="ARBA" id="ARBA00022842"/>
    </source>
</evidence>
<dbReference type="Pfam" id="PF03828">
    <property type="entry name" value="PAP_assoc"/>
    <property type="match status" value="1"/>
</dbReference>
<feature type="compositionally biased region" description="Polar residues" evidence="7">
    <location>
        <begin position="72"/>
        <end position="82"/>
    </location>
</feature>
<feature type="domain" description="PAP-associated" evidence="8">
    <location>
        <begin position="321"/>
        <end position="381"/>
    </location>
</feature>
<feature type="compositionally biased region" description="Low complexity" evidence="7">
    <location>
        <begin position="53"/>
        <end position="71"/>
    </location>
</feature>
<dbReference type="InterPro" id="IPR054708">
    <property type="entry name" value="MTPAP-like_central"/>
</dbReference>
<dbReference type="Gene3D" id="3.30.460.10">
    <property type="entry name" value="Beta Polymerase, domain 2"/>
    <property type="match status" value="1"/>
</dbReference>
<evidence type="ECO:0000313" key="10">
    <source>
        <dbReference type="EMBL" id="KAL1489380.1"/>
    </source>
</evidence>
<evidence type="ECO:0000256" key="4">
    <source>
        <dbReference type="ARBA" id="ARBA00022679"/>
    </source>
</evidence>
<dbReference type="EMBL" id="JBDJPC010000012">
    <property type="protein sequence ID" value="KAL1489380.1"/>
    <property type="molecule type" value="Genomic_DNA"/>
</dbReference>
<organism evidence="10 11">
    <name type="scientific">Hypothenemus hampei</name>
    <name type="common">Coffee berry borer</name>
    <dbReference type="NCBI Taxonomy" id="57062"/>
    <lineage>
        <taxon>Eukaryota</taxon>
        <taxon>Metazoa</taxon>
        <taxon>Ecdysozoa</taxon>
        <taxon>Arthropoda</taxon>
        <taxon>Hexapoda</taxon>
        <taxon>Insecta</taxon>
        <taxon>Pterygota</taxon>
        <taxon>Neoptera</taxon>
        <taxon>Endopterygota</taxon>
        <taxon>Coleoptera</taxon>
        <taxon>Polyphaga</taxon>
        <taxon>Cucujiformia</taxon>
        <taxon>Curculionidae</taxon>
        <taxon>Scolytinae</taxon>
        <taxon>Hypothenemus</taxon>
    </lineage>
</organism>
<evidence type="ECO:0000256" key="7">
    <source>
        <dbReference type="SAM" id="MobiDB-lite"/>
    </source>
</evidence>
<dbReference type="PANTHER" id="PTHR23092:SF15">
    <property type="entry name" value="INACTIVE NON-CANONICAL POLY(A) RNA POLYMERASE PROTEIN TRF4-2-RELATED"/>
    <property type="match status" value="1"/>
</dbReference>
<dbReference type="FunFam" id="1.10.1410.10:FF:000003">
    <property type="entry name" value="non-canonical poly(A) RNA polymerase PAPD7"/>
    <property type="match status" value="1"/>
</dbReference>
<feature type="compositionally biased region" description="Basic residues" evidence="7">
    <location>
        <begin position="563"/>
        <end position="573"/>
    </location>
</feature>
<proteinExistence type="inferred from homology"/>
<feature type="domain" description="Poly(A) RNA polymerase mitochondrial-like central palm" evidence="9">
    <location>
        <begin position="132"/>
        <end position="263"/>
    </location>
</feature>
<comment type="cofactor">
    <cofactor evidence="1">
        <name>Mn(2+)</name>
        <dbReference type="ChEBI" id="CHEBI:29035"/>
    </cofactor>
</comment>
<dbReference type="InterPro" id="IPR043519">
    <property type="entry name" value="NT_sf"/>
</dbReference>
<feature type="region of interest" description="Disordered" evidence="7">
    <location>
        <begin position="87"/>
        <end position="106"/>
    </location>
</feature>
<dbReference type="GO" id="GO:0016070">
    <property type="term" value="P:RNA metabolic process"/>
    <property type="evidence" value="ECO:0007669"/>
    <property type="project" value="UniProtKB-ARBA"/>
</dbReference>
<evidence type="ECO:0000256" key="1">
    <source>
        <dbReference type="ARBA" id="ARBA00001936"/>
    </source>
</evidence>
<accession>A0ABD1E497</accession>